<evidence type="ECO:0000313" key="10">
    <source>
        <dbReference type="Proteomes" id="UP001623330"/>
    </source>
</evidence>
<keyword evidence="4 7" id="KW-0963">Cytoplasm</keyword>
<feature type="compositionally biased region" description="Polar residues" evidence="8">
    <location>
        <begin position="903"/>
        <end position="933"/>
    </location>
</feature>
<dbReference type="EMBL" id="JBEVYD010000004">
    <property type="protein sequence ID" value="KAL3233706.1"/>
    <property type="molecule type" value="Genomic_DNA"/>
</dbReference>
<evidence type="ECO:0000256" key="2">
    <source>
        <dbReference type="ARBA" id="ARBA00007112"/>
    </source>
</evidence>
<dbReference type="Pfam" id="PF13945">
    <property type="entry name" value="NST1"/>
    <property type="match status" value="1"/>
</dbReference>
<feature type="region of interest" description="Disordered" evidence="8">
    <location>
        <begin position="470"/>
        <end position="496"/>
    </location>
</feature>
<evidence type="ECO:0000256" key="6">
    <source>
        <dbReference type="ARBA" id="ARBA00023054"/>
    </source>
</evidence>
<organism evidence="9 10">
    <name type="scientific">Nakaseomyces bracarensis</name>
    <dbReference type="NCBI Taxonomy" id="273131"/>
    <lineage>
        <taxon>Eukaryota</taxon>
        <taxon>Fungi</taxon>
        <taxon>Dikarya</taxon>
        <taxon>Ascomycota</taxon>
        <taxon>Saccharomycotina</taxon>
        <taxon>Saccharomycetes</taxon>
        <taxon>Saccharomycetales</taxon>
        <taxon>Saccharomycetaceae</taxon>
        <taxon>Nakaseomyces</taxon>
    </lineage>
</organism>
<dbReference type="InterPro" id="IPR025279">
    <property type="entry name" value="NST1"/>
</dbReference>
<feature type="compositionally biased region" description="Basic residues" evidence="8">
    <location>
        <begin position="1"/>
        <end position="20"/>
    </location>
</feature>
<dbReference type="Proteomes" id="UP001623330">
    <property type="component" value="Unassembled WGS sequence"/>
</dbReference>
<feature type="compositionally biased region" description="Acidic residues" evidence="8">
    <location>
        <begin position="474"/>
        <end position="496"/>
    </location>
</feature>
<protein>
    <recommendedName>
        <fullName evidence="3 7">Stress response protein NST1</fullName>
    </recommendedName>
</protein>
<dbReference type="PANTHER" id="PTHR13142:SF1">
    <property type="entry name" value="INNER CENTROMERE PROTEIN"/>
    <property type="match status" value="1"/>
</dbReference>
<evidence type="ECO:0000256" key="8">
    <source>
        <dbReference type="SAM" id="MobiDB-lite"/>
    </source>
</evidence>
<reference evidence="9 10" key="1">
    <citation type="submission" date="2024-05" db="EMBL/GenBank/DDBJ databases">
        <title>Long read based assembly of the Candida bracarensis genome reveals expanded adhesin content.</title>
        <authorList>
            <person name="Marcet-Houben M."/>
            <person name="Ksiezopolska E."/>
            <person name="Gabaldon T."/>
        </authorList>
    </citation>
    <scope>NUCLEOTIDE SEQUENCE [LARGE SCALE GENOMIC DNA]</scope>
    <source>
        <strain evidence="9 10">CBM6</strain>
    </source>
</reference>
<feature type="region of interest" description="Disordered" evidence="8">
    <location>
        <begin position="1"/>
        <end position="73"/>
    </location>
</feature>
<gene>
    <name evidence="9" type="ORF">RNJ44_03746</name>
</gene>
<proteinExistence type="inferred from homology"/>
<evidence type="ECO:0000256" key="4">
    <source>
        <dbReference type="ARBA" id="ARBA00022490"/>
    </source>
</evidence>
<comment type="subcellular location">
    <subcellularLocation>
        <location evidence="1 7">Cytoplasm</location>
    </subcellularLocation>
</comment>
<keyword evidence="6 7" id="KW-0175">Coiled coil</keyword>
<evidence type="ECO:0000256" key="7">
    <source>
        <dbReference type="RuleBase" id="RU049441"/>
    </source>
</evidence>
<evidence type="ECO:0000256" key="5">
    <source>
        <dbReference type="ARBA" id="ARBA00023016"/>
    </source>
</evidence>
<sequence>MPPGSKSRKKKSKSKNSKGHTHVDKHPIEAEIVDEEDEDDYPTSRVIKRAPNGDVIVESLPENGKGTKKSKKKIKGADSMELDASKEIGLTLDSHWESLSPEEKKSILRIEKEQVLEVIRSYQNDHNCSCSVCGRRHMAMNQEMERIYNILYELEEQKDSDTNPIKFHLGIIKELQISKNQQISNKAIGGDLPEDNNDQVVKNFLASDVADKLKAEVQQFKQKQISKQETIKKTAKGEHQSTANLPHEETEINDTRINEVQKKLEQLSTMSNYDSNIEVAVEGENDPKLSQVKNEYMKFTESYISTHPKLAQKFVEKVIQYPSIRALTDQLMVNSSYELLHALKNLWVPNRLKIVEPNAESGYMNINKTLDPKEFTTMLHNGNPLSEQDYRDLQGAISRKVVNGYNFQTKEFENLSALEVELFGRFMCKDESNYFHDLIITAFNERLKETTPTTLQNTPEQMLAVASPATLDDTFPDDSNAEEMYTSDEYDDEEDGDYYDIKDEEYDSEYDDLDKEDILSDYEDHPVIDSEHNMTEDVLHGKQHQLRIPKDEDEVILESANGKIQSVENAHLDIGDDYPEHNHNLVTDELEHGESLDEEYESSIDDMERLEEGRKLIQIAITKLLQGRIMESYHEKEADNNRLKLLRELEEEQAKKKEREEKKQKKREKEKEKRKLQQLAKEEEKRKKEEEEIRAKEEQERKEMERREAQRKKVEEAKRKKDEERKRKLEEQRKREEQQEKQRKLKEDQKRKREEEKKKKEEEEKKKIEEEKRRKEEEERLRKEEEMKLKEEENNRKIEELVLNSNKTPSPFNPAFNTISQSPFSSDFSAPTIDTEFKTVSGRKNSHVLGLTQVYSDNIATSPNQNSNSKEISDEIFNIINAATTSAKSLSRSPSTMQSLLEPAKNTSRAASISKENPVIGTTGSPFNQNEGSSLHRRLDNVPNFGLSSIPNGIDITSGINGNHTNPGITSWNSYHNLNNGLNMNANMPLSSNIPTQQMHQIPQLGSNNNEVKRDYLGDELSKLTSMLSSSNMNDTGFNRSNAGLFHSSLWNDHVPTNSHSLTNMGLKQPAPNDPVFLPTSDQMTHRSSIWDDFAGAPFSSSHGASEHAIPLLNTHHNKTDQVPMDSAFVNNSLWSSNNAVDLDTTEFGKNSVFSTNKFGSMPHNHTPMNVNYNIQDQQRKELSDNIKNLSSNENSNGYIPINSLYPSMTANKSNITSFLNNLMDLQEPLGYEVIKDQTGMVNGLQMNTSYQGIAGQHNPISTSLDNFNYNRSLSHQNIQLGATHIPNLEGNSNSANNIAMNIMSSTSPSHS</sequence>
<keyword evidence="10" id="KW-1185">Reference proteome</keyword>
<evidence type="ECO:0000256" key="1">
    <source>
        <dbReference type="ARBA" id="ARBA00004496"/>
    </source>
</evidence>
<dbReference type="CDD" id="cd22249">
    <property type="entry name" value="UDM1_RNF168_RNF169-like"/>
    <property type="match status" value="1"/>
</dbReference>
<name>A0ABR4NXU6_9SACH</name>
<feature type="region of interest" description="Disordered" evidence="8">
    <location>
        <begin position="903"/>
        <end position="937"/>
    </location>
</feature>
<comment type="caution">
    <text evidence="9">The sequence shown here is derived from an EMBL/GenBank/DDBJ whole genome shotgun (WGS) entry which is preliminary data.</text>
</comment>
<evidence type="ECO:0000256" key="3">
    <source>
        <dbReference type="ARBA" id="ARBA00020733"/>
    </source>
</evidence>
<accession>A0ABR4NXU6</accession>
<feature type="compositionally biased region" description="Acidic residues" evidence="8">
    <location>
        <begin position="31"/>
        <end position="41"/>
    </location>
</feature>
<comment type="function">
    <text evidence="7">May act as a negative regulator of salt tolerance.</text>
</comment>
<keyword evidence="5 7" id="KW-0346">Stress response</keyword>
<feature type="region of interest" description="Disordered" evidence="8">
    <location>
        <begin position="653"/>
        <end position="791"/>
    </location>
</feature>
<comment type="similarity">
    <text evidence="2 7">Belongs to the NST1 family.</text>
</comment>
<dbReference type="PANTHER" id="PTHR13142">
    <property type="entry name" value="INNER CENTROMERE PROTEIN"/>
    <property type="match status" value="1"/>
</dbReference>
<evidence type="ECO:0000313" key="9">
    <source>
        <dbReference type="EMBL" id="KAL3233706.1"/>
    </source>
</evidence>